<gene>
    <name evidence="2" type="ORF">UT24_C0029G0006</name>
</gene>
<evidence type="ECO:0000256" key="1">
    <source>
        <dbReference type="SAM" id="Phobius"/>
    </source>
</evidence>
<accession>A0A0G0PLH7</accession>
<organism evidence="2 3">
    <name type="scientific">Candidatus Woesebacteria bacterium GW2011_GWB1_39_12</name>
    <dbReference type="NCBI Taxonomy" id="1618574"/>
    <lineage>
        <taxon>Bacteria</taxon>
        <taxon>Candidatus Woeseibacteriota</taxon>
    </lineage>
</organism>
<dbReference type="EMBL" id="LBWB01000029">
    <property type="protein sequence ID" value="KKQ98994.1"/>
    <property type="molecule type" value="Genomic_DNA"/>
</dbReference>
<dbReference type="Proteomes" id="UP000033881">
    <property type="component" value="Unassembled WGS sequence"/>
</dbReference>
<evidence type="ECO:0000313" key="3">
    <source>
        <dbReference type="Proteomes" id="UP000033881"/>
    </source>
</evidence>
<sequence length="63" mass="7546">MKYFWFFFIANAIIIGYLIGIFLSLKNNLQSEIERKAICLNAQRECLNITDECKKFNDFLYKQ</sequence>
<dbReference type="STRING" id="1618574.UT24_C0029G0006"/>
<dbReference type="AlphaFoldDB" id="A0A0G0PLH7"/>
<proteinExistence type="predicted"/>
<keyword evidence="1" id="KW-0812">Transmembrane</keyword>
<feature type="transmembrane region" description="Helical" evidence="1">
    <location>
        <begin position="6"/>
        <end position="25"/>
    </location>
</feature>
<reference evidence="2 3" key="1">
    <citation type="journal article" date="2015" name="Nature">
        <title>rRNA introns, odd ribosomes, and small enigmatic genomes across a large radiation of phyla.</title>
        <authorList>
            <person name="Brown C.T."/>
            <person name="Hug L.A."/>
            <person name="Thomas B.C."/>
            <person name="Sharon I."/>
            <person name="Castelle C.J."/>
            <person name="Singh A."/>
            <person name="Wilkins M.J."/>
            <person name="Williams K.H."/>
            <person name="Banfield J.F."/>
        </authorList>
    </citation>
    <scope>NUCLEOTIDE SEQUENCE [LARGE SCALE GENOMIC DNA]</scope>
</reference>
<keyword evidence="1" id="KW-0472">Membrane</keyword>
<comment type="caution">
    <text evidence="2">The sequence shown here is derived from an EMBL/GenBank/DDBJ whole genome shotgun (WGS) entry which is preliminary data.</text>
</comment>
<evidence type="ECO:0000313" key="2">
    <source>
        <dbReference type="EMBL" id="KKQ98994.1"/>
    </source>
</evidence>
<keyword evidence="1" id="KW-1133">Transmembrane helix</keyword>
<name>A0A0G0PLH7_9BACT</name>
<protein>
    <submittedName>
        <fullName evidence="2">Uncharacterized protein</fullName>
    </submittedName>
</protein>